<keyword evidence="2 6" id="KW-0812">Transmembrane</keyword>
<dbReference type="PANTHER" id="PTHR11863">
    <property type="entry name" value="STEROL DESATURASE"/>
    <property type="match status" value="1"/>
</dbReference>
<dbReference type="EMBL" id="JAIFTL010000146">
    <property type="protein sequence ID" value="KAG9322448.1"/>
    <property type="molecule type" value="Genomic_DNA"/>
</dbReference>
<feature type="compositionally biased region" description="Polar residues" evidence="5">
    <location>
        <begin position="320"/>
        <end position="331"/>
    </location>
</feature>
<feature type="compositionally biased region" description="Basic and acidic residues" evidence="5">
    <location>
        <begin position="307"/>
        <end position="318"/>
    </location>
</feature>
<evidence type="ECO:0000313" key="8">
    <source>
        <dbReference type="EMBL" id="KAG9322448.1"/>
    </source>
</evidence>
<comment type="subcellular location">
    <subcellularLocation>
        <location evidence="1">Membrane</location>
    </subcellularLocation>
</comment>
<keyword evidence="4 6" id="KW-0472">Membrane</keyword>
<evidence type="ECO:0000256" key="4">
    <source>
        <dbReference type="ARBA" id="ARBA00023136"/>
    </source>
</evidence>
<dbReference type="Pfam" id="PF04116">
    <property type="entry name" value="FA_hydroxylase"/>
    <property type="match status" value="1"/>
</dbReference>
<evidence type="ECO:0000256" key="6">
    <source>
        <dbReference type="SAM" id="Phobius"/>
    </source>
</evidence>
<dbReference type="InterPro" id="IPR050307">
    <property type="entry name" value="Sterol_Desaturase_Related"/>
</dbReference>
<proteinExistence type="predicted"/>
<accession>A0A9P8CVW7</accession>
<reference evidence="8" key="1">
    <citation type="submission" date="2021-07" db="EMBL/GenBank/DDBJ databases">
        <title>Draft genome of Mortierella alpina, strain LL118, isolated from an aspen leaf litter sample.</title>
        <authorList>
            <person name="Yang S."/>
            <person name="Vinatzer B.A."/>
        </authorList>
    </citation>
    <scope>NUCLEOTIDE SEQUENCE</scope>
    <source>
        <strain evidence="8">LL118</strain>
    </source>
</reference>
<evidence type="ECO:0000256" key="2">
    <source>
        <dbReference type="ARBA" id="ARBA00022692"/>
    </source>
</evidence>
<dbReference type="AlphaFoldDB" id="A0A9P8CVW7"/>
<dbReference type="GO" id="GO:0008610">
    <property type="term" value="P:lipid biosynthetic process"/>
    <property type="evidence" value="ECO:0007669"/>
    <property type="project" value="InterPro"/>
</dbReference>
<dbReference type="GO" id="GO:0016020">
    <property type="term" value="C:membrane"/>
    <property type="evidence" value="ECO:0007669"/>
    <property type="project" value="UniProtKB-SubCell"/>
</dbReference>
<dbReference type="InterPro" id="IPR006694">
    <property type="entry name" value="Fatty_acid_hydroxylase"/>
</dbReference>
<sequence>MVATVASSELKHEDPNQYLDDNDQIPVADEWGPVVSHHKAPFEVGDVFFYTVLISLFFGGLHLYGERFWAHILATYSKPVIVLGGTFLVSEIGFWFWVTLLGVLDLYQFPKSFWRYKIQPLKVPTWDWYTKALWVVLQNQFLVGVPTGLLLYKLMEWRGNPIGMELPTIWEVAKESIGFLVVEEIGFYYGHRLFHHPRLYKRFHKQHHLYTAPIGIAAIYCHPLEHFMCNLSPLLLGPVFMKSHVLTLWLWITIGQTNAINSHCGFHLPLFPSPLAHDYHHEVFNKNYGPVGVLDWLHGTAGSREATLEKKKQREAVHAQKTTKAQAQERS</sequence>
<comment type="caution">
    <text evidence="8">The sequence shown here is derived from an EMBL/GenBank/DDBJ whole genome shotgun (WGS) entry which is preliminary data.</text>
</comment>
<evidence type="ECO:0000256" key="5">
    <source>
        <dbReference type="SAM" id="MobiDB-lite"/>
    </source>
</evidence>
<dbReference type="GO" id="GO:0016491">
    <property type="term" value="F:oxidoreductase activity"/>
    <property type="evidence" value="ECO:0007669"/>
    <property type="project" value="InterPro"/>
</dbReference>
<protein>
    <recommendedName>
        <fullName evidence="7">Fatty acid hydroxylase domain-containing protein</fullName>
    </recommendedName>
</protein>
<evidence type="ECO:0000256" key="1">
    <source>
        <dbReference type="ARBA" id="ARBA00004370"/>
    </source>
</evidence>
<dbReference type="GO" id="GO:0005506">
    <property type="term" value="F:iron ion binding"/>
    <property type="evidence" value="ECO:0007669"/>
    <property type="project" value="InterPro"/>
</dbReference>
<keyword evidence="3 6" id="KW-1133">Transmembrane helix</keyword>
<name>A0A9P8CVW7_MORAP</name>
<feature type="transmembrane region" description="Helical" evidence="6">
    <location>
        <begin position="76"/>
        <end position="98"/>
    </location>
</feature>
<evidence type="ECO:0000259" key="7">
    <source>
        <dbReference type="Pfam" id="PF04116"/>
    </source>
</evidence>
<feature type="region of interest" description="Disordered" evidence="5">
    <location>
        <begin position="307"/>
        <end position="331"/>
    </location>
</feature>
<organism evidence="8 9">
    <name type="scientific">Mortierella alpina</name>
    <name type="common">Oleaginous fungus</name>
    <name type="synonym">Mortierella renispora</name>
    <dbReference type="NCBI Taxonomy" id="64518"/>
    <lineage>
        <taxon>Eukaryota</taxon>
        <taxon>Fungi</taxon>
        <taxon>Fungi incertae sedis</taxon>
        <taxon>Mucoromycota</taxon>
        <taxon>Mortierellomycotina</taxon>
        <taxon>Mortierellomycetes</taxon>
        <taxon>Mortierellales</taxon>
        <taxon>Mortierellaceae</taxon>
        <taxon>Mortierella</taxon>
    </lineage>
</organism>
<feature type="transmembrane region" description="Helical" evidence="6">
    <location>
        <begin position="47"/>
        <end position="64"/>
    </location>
</feature>
<gene>
    <name evidence="8" type="ORF">KVV02_000077</name>
</gene>
<feature type="domain" description="Fatty acid hydroxylase" evidence="7">
    <location>
        <begin position="179"/>
        <end position="300"/>
    </location>
</feature>
<dbReference type="Proteomes" id="UP000717515">
    <property type="component" value="Unassembled WGS sequence"/>
</dbReference>
<evidence type="ECO:0000256" key="3">
    <source>
        <dbReference type="ARBA" id="ARBA00022989"/>
    </source>
</evidence>
<evidence type="ECO:0000313" key="9">
    <source>
        <dbReference type="Proteomes" id="UP000717515"/>
    </source>
</evidence>